<reference evidence="1" key="1">
    <citation type="submission" date="2019-12" db="EMBL/GenBank/DDBJ databases">
        <title>An insight into the sialome of adult female Ixodes ricinus ticks feeding for 6 days.</title>
        <authorList>
            <person name="Perner J."/>
            <person name="Ribeiro J.M.C."/>
        </authorList>
    </citation>
    <scope>NUCLEOTIDE SEQUENCE</scope>
    <source>
        <strain evidence="1">Semi-engorged</strain>
        <tissue evidence="1">Salivary glands</tissue>
    </source>
</reference>
<dbReference type="AlphaFoldDB" id="A0A6B0U4G8"/>
<evidence type="ECO:0000313" key="1">
    <source>
        <dbReference type="EMBL" id="MXU83634.1"/>
    </source>
</evidence>
<name>A0A6B0U4G8_IXORI</name>
<dbReference type="EMBL" id="GIFC01001551">
    <property type="protein sequence ID" value="MXU83634.1"/>
    <property type="molecule type" value="Transcribed_RNA"/>
</dbReference>
<sequence length="76" mass="9103">MWVVIRVFYFKAWVVIKWKIPLTTSSCYAQPVCFFFLWDKFLCRRVLVFDADAVYLTQNCFFVFFVLLLETALNGN</sequence>
<organism evidence="1">
    <name type="scientific">Ixodes ricinus</name>
    <name type="common">Common tick</name>
    <name type="synonym">Acarus ricinus</name>
    <dbReference type="NCBI Taxonomy" id="34613"/>
    <lineage>
        <taxon>Eukaryota</taxon>
        <taxon>Metazoa</taxon>
        <taxon>Ecdysozoa</taxon>
        <taxon>Arthropoda</taxon>
        <taxon>Chelicerata</taxon>
        <taxon>Arachnida</taxon>
        <taxon>Acari</taxon>
        <taxon>Parasitiformes</taxon>
        <taxon>Ixodida</taxon>
        <taxon>Ixodoidea</taxon>
        <taxon>Ixodidae</taxon>
        <taxon>Ixodinae</taxon>
        <taxon>Ixodes</taxon>
    </lineage>
</organism>
<proteinExistence type="predicted"/>
<accession>A0A6B0U4G8</accession>
<protein>
    <submittedName>
        <fullName evidence="1">Putative secreted protein</fullName>
    </submittedName>
</protein>